<dbReference type="InterPro" id="IPR011990">
    <property type="entry name" value="TPR-like_helical_dom_sf"/>
</dbReference>
<dbReference type="PANTHER" id="PTHR10098">
    <property type="entry name" value="RAPSYN-RELATED"/>
    <property type="match status" value="1"/>
</dbReference>
<feature type="repeat" description="TPR" evidence="1">
    <location>
        <begin position="250"/>
        <end position="283"/>
    </location>
</feature>
<evidence type="ECO:0000256" key="1">
    <source>
        <dbReference type="PROSITE-ProRule" id="PRU00339"/>
    </source>
</evidence>
<dbReference type="PANTHER" id="PTHR10098:SF108">
    <property type="entry name" value="TETRATRICOPEPTIDE REPEAT PROTEIN 28"/>
    <property type="match status" value="1"/>
</dbReference>
<dbReference type="Proteomes" id="UP001153719">
    <property type="component" value="Chromosome"/>
</dbReference>
<dbReference type="SMART" id="SM00028">
    <property type="entry name" value="TPR"/>
    <property type="match status" value="7"/>
</dbReference>
<feature type="repeat" description="TPR" evidence="1">
    <location>
        <begin position="210"/>
        <end position="243"/>
    </location>
</feature>
<feature type="repeat" description="TPR" evidence="1">
    <location>
        <begin position="90"/>
        <end position="123"/>
    </location>
</feature>
<protein>
    <submittedName>
        <fullName evidence="3">Tetratricopeptide repeat protein 28</fullName>
    </submittedName>
</protein>
<keyword evidence="4" id="KW-1185">Reference proteome</keyword>
<dbReference type="InterPro" id="IPR019734">
    <property type="entry name" value="TPR_rpt"/>
</dbReference>
<evidence type="ECO:0000313" key="3">
    <source>
        <dbReference type="EMBL" id="CAD5985742.1"/>
    </source>
</evidence>
<accession>A0A9W4DAL3</accession>
<keyword evidence="1" id="KW-0802">TPR repeat</keyword>
<dbReference type="Gene3D" id="1.25.40.10">
    <property type="entry name" value="Tetratricopeptide repeat domain"/>
    <property type="match status" value="2"/>
</dbReference>
<dbReference type="InterPro" id="IPR024983">
    <property type="entry name" value="CHAT_dom"/>
</dbReference>
<dbReference type="KEGG" id="ppsu:NO713_05463"/>
<feature type="repeat" description="TPR" evidence="1">
    <location>
        <begin position="130"/>
        <end position="163"/>
    </location>
</feature>
<evidence type="ECO:0000259" key="2">
    <source>
        <dbReference type="Pfam" id="PF12770"/>
    </source>
</evidence>
<feature type="domain" description="CHAT" evidence="2">
    <location>
        <begin position="521"/>
        <end position="801"/>
    </location>
</feature>
<dbReference type="AlphaFoldDB" id="A0A9W4DAL3"/>
<dbReference type="PROSITE" id="PS50005">
    <property type="entry name" value="TPR"/>
    <property type="match status" value="5"/>
</dbReference>
<gene>
    <name evidence="3" type="primary">TTC28</name>
    <name evidence="3" type="ORF">NO713_05463</name>
</gene>
<sequence>MKLQHLGLTTLFTLLTTLTLTEHPSLFFWESLQIGNGVFAQTVTEQKAEADRLLDQGVQQFESSQHQAAIQSWEMALKIYHEIGDRKGEGNTLNSFGIAYNRLGQYQKAIEVYQQSLTIRREIGDHNGEWSSLMGLGNTYLNLGQYQKAIDFSRQSLTISREIGNRFGEGNAQVNLGIAYWYLGQYQKAIEFYQQSLTISREIGDRDGEGRDLNNLGAAYNSLGQYQKAIEFYQQSLTIKREIGNRFGEGRTLHNLGAAYDSLGQYQKAIEFYQKSLAITREIGDRNGEGYSLNSLGWTLFKLGNLPEAEKHLFASLEVKESLRQNIKDDINKVSLSETQRSTYNTLQQVLIAQNKINQALEVSERGRGRALAELLAKRITPDSSQFSPVVSLAQLQKIAKQEKATIVEYSWVGDTFSIEGKQQTQESELYIWVIKPTGEIEFRRSDLKPLWQQQNTSLGRLIFAARCFNNDACKSDFTLASARGELTRSQTRSSGLFNADAAALLQATQNIPISSSSQQKEFQQLYQLLIQPIGDLLPTNPDERVIFIPTDDLFYLPFAALQDETGKYLIEKHTIVVSPSIAVLESTHQKRQNLSNSASDILIIGNPQMPKIAPSPGEEPIALKPLPFAEKEAIYIGELLKIQPLIGANATESTVLNRMANARIVHFATHGIFDNQNPLNSGIALTPSGSEDGLLTADQIFGLKLNAELVVLSACDTGLGEITGDGVIGLSRSFLSAGVPSLVVSLWSVDDQATGELMTEFYRNLQTTKDKAQALRQAMLTVKKTNPNPYYWSAFTLMGEAL</sequence>
<organism evidence="3 4">
    <name type="scientific">Planktothrix pseudagardhii</name>
    <dbReference type="NCBI Taxonomy" id="132604"/>
    <lineage>
        <taxon>Bacteria</taxon>
        <taxon>Bacillati</taxon>
        <taxon>Cyanobacteriota</taxon>
        <taxon>Cyanophyceae</taxon>
        <taxon>Oscillatoriophycideae</taxon>
        <taxon>Oscillatoriales</taxon>
        <taxon>Microcoleaceae</taxon>
        <taxon>Planktothrix</taxon>
    </lineage>
</organism>
<dbReference type="Pfam" id="PF12770">
    <property type="entry name" value="CHAT"/>
    <property type="match status" value="1"/>
</dbReference>
<proteinExistence type="predicted"/>
<name>A0A9W4DAL3_9CYAN</name>
<dbReference type="EMBL" id="LR882967">
    <property type="protein sequence ID" value="CAD5985742.1"/>
    <property type="molecule type" value="Genomic_DNA"/>
</dbReference>
<dbReference type="RefSeq" id="WP_254175070.1">
    <property type="nucleotide sequence ID" value="NZ_LR882967.1"/>
</dbReference>
<dbReference type="PROSITE" id="PS50293">
    <property type="entry name" value="TPR_REGION"/>
    <property type="match status" value="1"/>
</dbReference>
<reference evidence="3" key="1">
    <citation type="submission" date="2020-09" db="EMBL/GenBank/DDBJ databases">
        <authorList>
            <person name="Blom J."/>
        </authorList>
    </citation>
    <scope>NUCLEOTIDE SEQUENCE</scope>
    <source>
        <strain evidence="3">No.713</strain>
    </source>
</reference>
<evidence type="ECO:0000313" key="4">
    <source>
        <dbReference type="Proteomes" id="UP001153719"/>
    </source>
</evidence>
<dbReference type="Pfam" id="PF13424">
    <property type="entry name" value="TPR_12"/>
    <property type="match status" value="3"/>
</dbReference>
<dbReference type="SUPFAM" id="SSF48452">
    <property type="entry name" value="TPR-like"/>
    <property type="match status" value="2"/>
</dbReference>
<feature type="repeat" description="TPR" evidence="1">
    <location>
        <begin position="170"/>
        <end position="203"/>
    </location>
</feature>